<organism evidence="1 2">
    <name type="scientific">Prorocentrum cordatum</name>
    <dbReference type="NCBI Taxonomy" id="2364126"/>
    <lineage>
        <taxon>Eukaryota</taxon>
        <taxon>Sar</taxon>
        <taxon>Alveolata</taxon>
        <taxon>Dinophyceae</taxon>
        <taxon>Prorocentrales</taxon>
        <taxon>Prorocentraceae</taxon>
        <taxon>Prorocentrum</taxon>
    </lineage>
</organism>
<reference evidence="1" key="1">
    <citation type="submission" date="2023-10" db="EMBL/GenBank/DDBJ databases">
        <authorList>
            <person name="Chen Y."/>
            <person name="Shah S."/>
            <person name="Dougan E. K."/>
            <person name="Thang M."/>
            <person name="Chan C."/>
        </authorList>
    </citation>
    <scope>NUCLEOTIDE SEQUENCE [LARGE SCALE GENOMIC DNA]</scope>
</reference>
<proteinExistence type="predicted"/>
<keyword evidence="2" id="KW-1185">Reference proteome</keyword>
<evidence type="ECO:0000313" key="2">
    <source>
        <dbReference type="Proteomes" id="UP001189429"/>
    </source>
</evidence>
<accession>A0ABN9SWR9</accession>
<dbReference type="EMBL" id="CAUYUJ010013969">
    <property type="protein sequence ID" value="CAK0837001.1"/>
    <property type="molecule type" value="Genomic_DNA"/>
</dbReference>
<name>A0ABN9SWR9_9DINO</name>
<protein>
    <submittedName>
        <fullName evidence="1">Uncharacterized protein</fullName>
    </submittedName>
</protein>
<dbReference type="Proteomes" id="UP001189429">
    <property type="component" value="Unassembled WGS sequence"/>
</dbReference>
<comment type="caution">
    <text evidence="1">The sequence shown here is derived from an EMBL/GenBank/DDBJ whole genome shotgun (WGS) entry which is preliminary data.</text>
</comment>
<gene>
    <name evidence="1" type="ORF">PCOR1329_LOCUS33326</name>
</gene>
<evidence type="ECO:0000313" key="1">
    <source>
        <dbReference type="EMBL" id="CAK0837001.1"/>
    </source>
</evidence>
<sequence>MRPRSCVATQRSSPEACPPFRRYSVFSNMTDTLSDDSSLKEKGSAFALPAAAVDETAAPGRSLAVVYGGRWNTALNTDIFNRVWLQIVKLGRYRFHDWSVKAGAPSCSKRFP</sequence>